<dbReference type="InterPro" id="IPR001611">
    <property type="entry name" value="Leu-rich_rpt"/>
</dbReference>
<feature type="domain" description="F-box" evidence="9">
    <location>
        <begin position="168"/>
        <end position="214"/>
    </location>
</feature>
<accession>A0A6A6JFF6</accession>
<dbReference type="CDD" id="cd09917">
    <property type="entry name" value="F-box_SF"/>
    <property type="match status" value="1"/>
</dbReference>
<feature type="region of interest" description="Disordered" evidence="8">
    <location>
        <begin position="650"/>
        <end position="684"/>
    </location>
</feature>
<keyword evidence="7" id="KW-0539">Nucleus</keyword>
<dbReference type="Pfam" id="PF13532">
    <property type="entry name" value="2OG-FeII_Oxy_2"/>
    <property type="match status" value="1"/>
</dbReference>
<evidence type="ECO:0000256" key="7">
    <source>
        <dbReference type="ARBA" id="ARBA00023242"/>
    </source>
</evidence>
<dbReference type="InterPro" id="IPR032675">
    <property type="entry name" value="LRR_dom_sf"/>
</dbReference>
<dbReference type="SUPFAM" id="SSF81383">
    <property type="entry name" value="F-box domain"/>
    <property type="match status" value="1"/>
</dbReference>
<dbReference type="Pfam" id="PF12937">
    <property type="entry name" value="F-box-like"/>
    <property type="match status" value="1"/>
</dbReference>
<dbReference type="SMART" id="SM00256">
    <property type="entry name" value="FBOX"/>
    <property type="match status" value="1"/>
</dbReference>
<keyword evidence="4" id="KW-0223">Dioxygenase</keyword>
<keyword evidence="6" id="KW-0408">Iron</keyword>
<dbReference type="GeneID" id="54554226"/>
<feature type="region of interest" description="Disordered" evidence="8">
    <location>
        <begin position="1"/>
        <end position="39"/>
    </location>
</feature>
<dbReference type="PANTHER" id="PTHR46030">
    <property type="entry name" value="ALPHA-KETOGLUTARATE-DEPENDENT DIOXYGENASE ALKB HOMOLOG 6"/>
    <property type="match status" value="1"/>
</dbReference>
<feature type="region of interest" description="Disordered" evidence="8">
    <location>
        <begin position="100"/>
        <end position="119"/>
    </location>
</feature>
<evidence type="ECO:0000313" key="12">
    <source>
        <dbReference type="Proteomes" id="UP000800097"/>
    </source>
</evidence>
<dbReference type="InterPro" id="IPR027450">
    <property type="entry name" value="AlkB-like"/>
</dbReference>
<dbReference type="Proteomes" id="UP000800097">
    <property type="component" value="Unassembled WGS sequence"/>
</dbReference>
<organism evidence="11 12">
    <name type="scientific">Westerdykella ornata</name>
    <dbReference type="NCBI Taxonomy" id="318751"/>
    <lineage>
        <taxon>Eukaryota</taxon>
        <taxon>Fungi</taxon>
        <taxon>Dikarya</taxon>
        <taxon>Ascomycota</taxon>
        <taxon>Pezizomycotina</taxon>
        <taxon>Dothideomycetes</taxon>
        <taxon>Pleosporomycetidae</taxon>
        <taxon>Pleosporales</taxon>
        <taxon>Sporormiaceae</taxon>
        <taxon>Westerdykella</taxon>
    </lineage>
</organism>
<dbReference type="EMBL" id="ML986500">
    <property type="protein sequence ID" value="KAF2274944.1"/>
    <property type="molecule type" value="Genomic_DNA"/>
</dbReference>
<dbReference type="GO" id="GO:0051213">
    <property type="term" value="F:dioxygenase activity"/>
    <property type="evidence" value="ECO:0007669"/>
    <property type="project" value="UniProtKB-KW"/>
</dbReference>
<evidence type="ECO:0000259" key="10">
    <source>
        <dbReference type="PROSITE" id="PS51471"/>
    </source>
</evidence>
<dbReference type="Gene3D" id="2.60.120.590">
    <property type="entry name" value="Alpha-ketoglutarate-dependent dioxygenase AlkB-like"/>
    <property type="match status" value="1"/>
</dbReference>
<dbReference type="OrthoDB" id="550575at2759"/>
<dbReference type="PANTHER" id="PTHR46030:SF1">
    <property type="entry name" value="ALPHA-KETOGLUTARATE-DEPENDENT DIOXYGENASE ALKB HOMOLOG 6"/>
    <property type="match status" value="1"/>
</dbReference>
<dbReference type="InterPro" id="IPR037151">
    <property type="entry name" value="AlkB-like_sf"/>
</dbReference>
<dbReference type="AlphaFoldDB" id="A0A6A6JFF6"/>
<protein>
    <submittedName>
        <fullName evidence="11">RNI-like protein</fullName>
    </submittedName>
</protein>
<evidence type="ECO:0000259" key="9">
    <source>
        <dbReference type="PROSITE" id="PS50181"/>
    </source>
</evidence>
<evidence type="ECO:0000256" key="3">
    <source>
        <dbReference type="ARBA" id="ARBA00022723"/>
    </source>
</evidence>
<dbReference type="InterPro" id="IPR005123">
    <property type="entry name" value="Oxoglu/Fe-dep_dioxygenase_dom"/>
</dbReference>
<dbReference type="InterPro" id="IPR001810">
    <property type="entry name" value="F-box_dom"/>
</dbReference>
<dbReference type="Pfam" id="PF13516">
    <property type="entry name" value="LRR_6"/>
    <property type="match status" value="2"/>
</dbReference>
<sequence length="933" mass="103173">MESSSIDSVVEETPLEMASDDRIDAPGEPVTSERPPLKTRHRILNSIQRMGSSQSLIGITRPRSQSLRSGGKASISCVSLTSGGSSYSYSYPSELSAGYSTAPTSVANTPGPSPVFDDKPRLRTVTPNGPSSIPLPSDLRPWSRNGAEAEGDYFSQPLKKKPERRPNFNFWRDLPMEIRMYILRHLPPKEIVRLSAVSKSWHAMCFDGQLWRSLDTSEFYRDIPAESLVNIITSAGPFVRHLNLRGCVQLYKNWYRDGFNDACKNLENLSLEGCRIDRTAIHSFLLQNSRLVSINLSGLAGATNTGMTIIGEHCPRVEHLNVSWCHNIDTRGLKKVVEGCPNLKDLRAGEVRGFDDVDLMNELFKRNTLERLVLMNCDSLSDESLTALVEGVNSEVDVLTGRPIVPPRRLKHLDLTRCRGISDAGVRSLVGNVPNLEGLQLSKCHSLTDEVLTELLPSCPVLTHLELEELEHLTNEALKTLSTSPCAPYLQHLCISYCENLGDLGILAILKGCTSIASLELDNSRTSDLVLAEAASVMRKRNRAAKARSESGSLHIGLKMVVYDCPNVTWSGIREVLYRNEEIARLAASADGTAPTYPHQIIGLKCFYNWQPTVEEHTKRVLRGDIEAANRLQKGWAKFMILNEEAGVNGSGTRRRRRRAREAQEMYQNEEDGGAAGAGGPQQRLPVIKRTGATSLMDAFRLRSLPPDMYYIPNFITAEEEASILVKIPAQRWVTLSHRRLQAHPSTLTKTNTLLAAPLPSYLLDPIVDRFSELGIFDHTPHKKPNHVLINEYKKGEGIMMHEDGSAYASVVATVSLGAAICLELAWKKEKLESQGLDISSYNLPTRILQEPRSLLITTGAAYADLLHGISPIEVDQGLSAETVANWEFLGDRTPFENAGGQNHRGTRISLTYRDVLKVSSAASKVFGGLGTR</sequence>
<dbReference type="GO" id="GO:0005634">
    <property type="term" value="C:nucleus"/>
    <property type="evidence" value="ECO:0007669"/>
    <property type="project" value="UniProtKB-SubCell"/>
</dbReference>
<name>A0A6A6JFF6_WESOR</name>
<comment type="similarity">
    <text evidence="2">Belongs to the alkB family.</text>
</comment>
<gene>
    <name evidence="11" type="ORF">EI97DRAFT_459894</name>
</gene>
<dbReference type="Gene3D" id="1.20.1280.50">
    <property type="match status" value="1"/>
</dbReference>
<keyword evidence="12" id="KW-1185">Reference proteome</keyword>
<dbReference type="Gene3D" id="3.80.10.10">
    <property type="entry name" value="Ribonuclease Inhibitor"/>
    <property type="match status" value="1"/>
</dbReference>
<dbReference type="InterPro" id="IPR036047">
    <property type="entry name" value="F-box-like_dom_sf"/>
</dbReference>
<proteinExistence type="inferred from homology"/>
<keyword evidence="3" id="KW-0479">Metal-binding</keyword>
<dbReference type="RefSeq" id="XP_033652483.1">
    <property type="nucleotide sequence ID" value="XM_033801051.1"/>
</dbReference>
<evidence type="ECO:0000256" key="4">
    <source>
        <dbReference type="ARBA" id="ARBA00022964"/>
    </source>
</evidence>
<evidence type="ECO:0000313" key="11">
    <source>
        <dbReference type="EMBL" id="KAF2274944.1"/>
    </source>
</evidence>
<dbReference type="SMART" id="SM00367">
    <property type="entry name" value="LRR_CC"/>
    <property type="match status" value="8"/>
</dbReference>
<evidence type="ECO:0000256" key="1">
    <source>
        <dbReference type="ARBA" id="ARBA00004123"/>
    </source>
</evidence>
<dbReference type="InterPro" id="IPR032862">
    <property type="entry name" value="ALKBH6"/>
</dbReference>
<dbReference type="PROSITE" id="PS51471">
    <property type="entry name" value="FE2OG_OXY"/>
    <property type="match status" value="1"/>
</dbReference>
<keyword evidence="5" id="KW-0560">Oxidoreductase</keyword>
<dbReference type="SUPFAM" id="SSF52047">
    <property type="entry name" value="RNI-like"/>
    <property type="match status" value="1"/>
</dbReference>
<dbReference type="PROSITE" id="PS50181">
    <property type="entry name" value="FBOX"/>
    <property type="match status" value="1"/>
</dbReference>
<dbReference type="InterPro" id="IPR006553">
    <property type="entry name" value="Leu-rich_rpt_Cys-con_subtyp"/>
</dbReference>
<comment type="subcellular location">
    <subcellularLocation>
        <location evidence="1">Nucleus</location>
    </subcellularLocation>
</comment>
<evidence type="ECO:0000256" key="2">
    <source>
        <dbReference type="ARBA" id="ARBA00007879"/>
    </source>
</evidence>
<evidence type="ECO:0000256" key="5">
    <source>
        <dbReference type="ARBA" id="ARBA00023002"/>
    </source>
</evidence>
<evidence type="ECO:0000256" key="6">
    <source>
        <dbReference type="ARBA" id="ARBA00023004"/>
    </source>
</evidence>
<reference evidence="11" key="1">
    <citation type="journal article" date="2020" name="Stud. Mycol.">
        <title>101 Dothideomycetes genomes: a test case for predicting lifestyles and emergence of pathogens.</title>
        <authorList>
            <person name="Haridas S."/>
            <person name="Albert R."/>
            <person name="Binder M."/>
            <person name="Bloem J."/>
            <person name="Labutti K."/>
            <person name="Salamov A."/>
            <person name="Andreopoulos B."/>
            <person name="Baker S."/>
            <person name="Barry K."/>
            <person name="Bills G."/>
            <person name="Bluhm B."/>
            <person name="Cannon C."/>
            <person name="Castanera R."/>
            <person name="Culley D."/>
            <person name="Daum C."/>
            <person name="Ezra D."/>
            <person name="Gonzalez J."/>
            <person name="Henrissat B."/>
            <person name="Kuo A."/>
            <person name="Liang C."/>
            <person name="Lipzen A."/>
            <person name="Lutzoni F."/>
            <person name="Magnuson J."/>
            <person name="Mondo S."/>
            <person name="Nolan M."/>
            <person name="Ohm R."/>
            <person name="Pangilinan J."/>
            <person name="Park H.-J."/>
            <person name="Ramirez L."/>
            <person name="Alfaro M."/>
            <person name="Sun H."/>
            <person name="Tritt A."/>
            <person name="Yoshinaga Y."/>
            <person name="Zwiers L.-H."/>
            <person name="Turgeon B."/>
            <person name="Goodwin S."/>
            <person name="Spatafora J."/>
            <person name="Crous P."/>
            <person name="Grigoriev I."/>
        </authorList>
    </citation>
    <scope>NUCLEOTIDE SEQUENCE</scope>
    <source>
        <strain evidence="11">CBS 379.55</strain>
    </source>
</reference>
<feature type="domain" description="Fe2OG dioxygenase" evidence="10">
    <location>
        <begin position="784"/>
        <end position="917"/>
    </location>
</feature>
<feature type="compositionally biased region" description="Polar residues" evidence="8">
    <location>
        <begin position="100"/>
        <end position="110"/>
    </location>
</feature>
<evidence type="ECO:0000256" key="8">
    <source>
        <dbReference type="SAM" id="MobiDB-lite"/>
    </source>
</evidence>
<dbReference type="GO" id="GO:0046872">
    <property type="term" value="F:metal ion binding"/>
    <property type="evidence" value="ECO:0007669"/>
    <property type="project" value="UniProtKB-KW"/>
</dbReference>
<dbReference type="SUPFAM" id="SSF51197">
    <property type="entry name" value="Clavaminate synthase-like"/>
    <property type="match status" value="1"/>
</dbReference>